<gene>
    <name evidence="5" type="ordered locus">RLO149_c004710</name>
</gene>
<keyword evidence="6" id="KW-1185">Reference proteome</keyword>
<dbReference type="InterPro" id="IPR036388">
    <property type="entry name" value="WH-like_DNA-bd_sf"/>
</dbReference>
<evidence type="ECO:0000259" key="4">
    <source>
        <dbReference type="PROSITE" id="PS50043"/>
    </source>
</evidence>
<dbReference type="EMBL" id="CP002623">
    <property type="protein sequence ID" value="AEI92499.1"/>
    <property type="molecule type" value="Genomic_DNA"/>
</dbReference>
<dbReference type="PROSITE" id="PS50043">
    <property type="entry name" value="HTH_LUXR_2"/>
    <property type="match status" value="1"/>
</dbReference>
<evidence type="ECO:0000256" key="2">
    <source>
        <dbReference type="ARBA" id="ARBA00023125"/>
    </source>
</evidence>
<keyword evidence="2" id="KW-0238">DNA-binding</keyword>
<dbReference type="OrthoDB" id="9803630at2"/>
<evidence type="ECO:0000313" key="5">
    <source>
        <dbReference type="EMBL" id="AEI92499.1"/>
    </source>
</evidence>
<dbReference type="PANTHER" id="PTHR44688">
    <property type="entry name" value="DNA-BINDING TRANSCRIPTIONAL ACTIVATOR DEVR_DOSR"/>
    <property type="match status" value="1"/>
</dbReference>
<dbReference type="CDD" id="cd06170">
    <property type="entry name" value="LuxR_C_like"/>
    <property type="match status" value="1"/>
</dbReference>
<reference evidence="5 6" key="1">
    <citation type="journal article" date="2011" name="BMC Genomics">
        <title>Comparative genome analysis and genome-guided physiological analysis of Roseobacter litoralis.</title>
        <authorList>
            <person name="Kalhoefer D."/>
            <person name="Thole S."/>
            <person name="Voget S."/>
            <person name="Lehmann R."/>
            <person name="Liesegang H."/>
            <person name="Wollher A."/>
            <person name="Daniel R."/>
            <person name="Simon M."/>
            <person name="Brinkhoff T."/>
        </authorList>
    </citation>
    <scope>NUCLEOTIDE SEQUENCE [LARGE SCALE GENOMIC DNA]</scope>
    <source>
        <strain evidence="6">ATCC 49566 / DSM 6996 / JCM 21268 / NBRC 15278 / OCh 149</strain>
    </source>
</reference>
<protein>
    <submittedName>
        <fullName evidence="5">HTH-type transcriptional regulator, LuxR family</fullName>
    </submittedName>
</protein>
<feature type="domain" description="HTH luxR-type" evidence="4">
    <location>
        <begin position="173"/>
        <end position="238"/>
    </location>
</feature>
<dbReference type="KEGG" id="rli:RLO149_c004710"/>
<evidence type="ECO:0000313" key="6">
    <source>
        <dbReference type="Proteomes" id="UP000001353"/>
    </source>
</evidence>
<dbReference type="SUPFAM" id="SSF46894">
    <property type="entry name" value="C-terminal effector domain of the bipartite response regulators"/>
    <property type="match status" value="1"/>
</dbReference>
<dbReference type="PRINTS" id="PR00038">
    <property type="entry name" value="HTHLUXR"/>
</dbReference>
<sequence length="248" mass="28052">MAEFRTLNDFVSCCRDTKSVTDLWRNALDFFYARKIKMVSYHSDDAQLPGSKPLGIVSDGFPEGWVCEYLESELFRVDPIPQLASILSRPFRWSEAPKLMRLSQEGERYMQTLADSGLGDGVAMQVYGPNMRNAYVGLGFGEHDPNLTSDEIFELQCAAQIAHIRYCELTEYRQRTADTLSPREVEILQWIARGKSNSVIAEILGISRHTVDTITRRIFEKLDVNDRTTAAIRGLGSGLVRHRRGAVV</sequence>
<evidence type="ECO:0000256" key="1">
    <source>
        <dbReference type="ARBA" id="ARBA00023015"/>
    </source>
</evidence>
<dbReference type="eggNOG" id="COG2197">
    <property type="taxonomic scope" value="Bacteria"/>
</dbReference>
<dbReference type="Pfam" id="PF03472">
    <property type="entry name" value="Autoind_bind"/>
    <property type="match status" value="1"/>
</dbReference>
<dbReference type="GO" id="GO:0003677">
    <property type="term" value="F:DNA binding"/>
    <property type="evidence" value="ECO:0007669"/>
    <property type="project" value="UniProtKB-KW"/>
</dbReference>
<dbReference type="PANTHER" id="PTHR44688:SF16">
    <property type="entry name" value="DNA-BINDING TRANSCRIPTIONAL ACTIVATOR DEVR_DOSR"/>
    <property type="match status" value="1"/>
</dbReference>
<dbReference type="STRING" id="391595.RLO149_c004710"/>
<keyword evidence="1" id="KW-0805">Transcription regulation</keyword>
<dbReference type="AlphaFoldDB" id="F7ZII0"/>
<proteinExistence type="predicted"/>
<dbReference type="InterPro" id="IPR000792">
    <property type="entry name" value="Tscrpt_reg_LuxR_C"/>
</dbReference>
<dbReference type="SUPFAM" id="SSF75516">
    <property type="entry name" value="Pheromone-binding domain of LuxR-like quorum-sensing transcription factors"/>
    <property type="match status" value="1"/>
</dbReference>
<evidence type="ECO:0000256" key="3">
    <source>
        <dbReference type="ARBA" id="ARBA00023163"/>
    </source>
</evidence>
<keyword evidence="3" id="KW-0804">Transcription</keyword>
<organism evidence="5 6">
    <name type="scientific">Roseobacter litoralis (strain ATCC 49566 / DSM 6996 / JCM 21268 / NBRC 15278 / OCh 149)</name>
    <dbReference type="NCBI Taxonomy" id="391595"/>
    <lineage>
        <taxon>Bacteria</taxon>
        <taxon>Pseudomonadati</taxon>
        <taxon>Pseudomonadota</taxon>
        <taxon>Alphaproteobacteria</taxon>
        <taxon>Rhodobacterales</taxon>
        <taxon>Roseobacteraceae</taxon>
        <taxon>Roseobacter</taxon>
    </lineage>
</organism>
<dbReference type="SMART" id="SM00421">
    <property type="entry name" value="HTH_LUXR"/>
    <property type="match status" value="1"/>
</dbReference>
<dbReference type="GO" id="GO:0006355">
    <property type="term" value="P:regulation of DNA-templated transcription"/>
    <property type="evidence" value="ECO:0007669"/>
    <property type="project" value="InterPro"/>
</dbReference>
<dbReference type="RefSeq" id="WP_013960440.1">
    <property type="nucleotide sequence ID" value="NC_015730.1"/>
</dbReference>
<dbReference type="PROSITE" id="PS00622">
    <property type="entry name" value="HTH_LUXR_1"/>
    <property type="match status" value="1"/>
</dbReference>
<dbReference type="Gene3D" id="1.10.10.10">
    <property type="entry name" value="Winged helix-like DNA-binding domain superfamily/Winged helix DNA-binding domain"/>
    <property type="match status" value="1"/>
</dbReference>
<dbReference type="InterPro" id="IPR016032">
    <property type="entry name" value="Sig_transdc_resp-reg_C-effctor"/>
</dbReference>
<dbReference type="Proteomes" id="UP000001353">
    <property type="component" value="Chromosome"/>
</dbReference>
<dbReference type="InterPro" id="IPR036693">
    <property type="entry name" value="TF_LuxR_autoind-bd_dom_sf"/>
</dbReference>
<name>F7ZII0_ROSLO</name>
<accession>F7ZII0</accession>
<dbReference type="Gene3D" id="3.30.450.80">
    <property type="entry name" value="Transcription factor LuxR-like, autoinducer-binding domain"/>
    <property type="match status" value="1"/>
</dbReference>
<dbReference type="InterPro" id="IPR005143">
    <property type="entry name" value="TF_LuxR_autoind-bd_dom"/>
</dbReference>
<dbReference type="Pfam" id="PF00196">
    <property type="entry name" value="GerE"/>
    <property type="match status" value="1"/>
</dbReference>
<dbReference type="HOGENOM" id="CLU_072786_3_1_5"/>